<name>A0A0A9CFJ1_ARUDO</name>
<dbReference type="EMBL" id="GBRH01225780">
    <property type="protein sequence ID" value="JAD72115.1"/>
    <property type="molecule type" value="Transcribed_RNA"/>
</dbReference>
<evidence type="ECO:0000313" key="1">
    <source>
        <dbReference type="EMBL" id="JAD72115.1"/>
    </source>
</evidence>
<reference evidence="1" key="2">
    <citation type="journal article" date="2015" name="Data Brief">
        <title>Shoot transcriptome of the giant reed, Arundo donax.</title>
        <authorList>
            <person name="Barrero R.A."/>
            <person name="Guerrero F.D."/>
            <person name="Moolhuijzen P."/>
            <person name="Goolsby J.A."/>
            <person name="Tidwell J."/>
            <person name="Bellgard S.E."/>
            <person name="Bellgard M.I."/>
        </authorList>
    </citation>
    <scope>NUCLEOTIDE SEQUENCE</scope>
    <source>
        <tissue evidence="1">Shoot tissue taken approximately 20 cm above the soil surface</tissue>
    </source>
</reference>
<accession>A0A0A9CFJ1</accession>
<reference evidence="1" key="1">
    <citation type="submission" date="2014-09" db="EMBL/GenBank/DDBJ databases">
        <authorList>
            <person name="Magalhaes I.L.F."/>
            <person name="Oliveira U."/>
            <person name="Santos F.R."/>
            <person name="Vidigal T.H.D.A."/>
            <person name="Brescovit A.D."/>
            <person name="Santos A.J."/>
        </authorList>
    </citation>
    <scope>NUCLEOTIDE SEQUENCE</scope>
    <source>
        <tissue evidence="1">Shoot tissue taken approximately 20 cm above the soil surface</tissue>
    </source>
</reference>
<organism evidence="1">
    <name type="scientific">Arundo donax</name>
    <name type="common">Giant reed</name>
    <name type="synonym">Donax arundinaceus</name>
    <dbReference type="NCBI Taxonomy" id="35708"/>
    <lineage>
        <taxon>Eukaryota</taxon>
        <taxon>Viridiplantae</taxon>
        <taxon>Streptophyta</taxon>
        <taxon>Embryophyta</taxon>
        <taxon>Tracheophyta</taxon>
        <taxon>Spermatophyta</taxon>
        <taxon>Magnoliopsida</taxon>
        <taxon>Liliopsida</taxon>
        <taxon>Poales</taxon>
        <taxon>Poaceae</taxon>
        <taxon>PACMAD clade</taxon>
        <taxon>Arundinoideae</taxon>
        <taxon>Arundineae</taxon>
        <taxon>Arundo</taxon>
    </lineage>
</organism>
<dbReference type="AlphaFoldDB" id="A0A0A9CFJ1"/>
<protein>
    <submittedName>
        <fullName evidence="1">CLPC1</fullName>
    </submittedName>
</protein>
<proteinExistence type="predicted"/>
<sequence>MIFSTSTRASLRLIPIDLRTFAAIPVPSPIRPSRICSVPTKLWPRRLASSCASIITLIAFSVKRSNMARTTPLDADPLGRAI</sequence>